<reference evidence="2" key="1">
    <citation type="submission" date="2016-04" db="EMBL/GenBank/DDBJ databases">
        <authorList>
            <person name="Chen L."/>
            <person name="Zhuang W."/>
            <person name="Wang G."/>
        </authorList>
    </citation>
    <scope>NUCLEOTIDE SEQUENCE [LARGE SCALE GENOMIC DNA]</scope>
    <source>
        <strain evidence="2">17621</strain>
    </source>
</reference>
<evidence type="ECO:0000313" key="1">
    <source>
        <dbReference type="EMBL" id="OQP43426.1"/>
    </source>
</evidence>
<dbReference type="Proteomes" id="UP000192610">
    <property type="component" value="Unassembled WGS sequence"/>
</dbReference>
<comment type="caution">
    <text evidence="1">The sequence shown here is derived from an EMBL/GenBank/DDBJ whole genome shotgun (WGS) entry which is preliminary data.</text>
</comment>
<dbReference type="EMBL" id="LVXG01000047">
    <property type="protein sequence ID" value="OQP43426.1"/>
    <property type="molecule type" value="Genomic_DNA"/>
</dbReference>
<protein>
    <submittedName>
        <fullName evidence="1">Uncharacterized protein</fullName>
    </submittedName>
</protein>
<keyword evidence="2" id="KW-1185">Reference proteome</keyword>
<gene>
    <name evidence="1" type="ORF">A4H97_33985</name>
</gene>
<accession>A0A1V9EBE6</accession>
<dbReference type="RefSeq" id="WP_081203105.1">
    <property type="nucleotide sequence ID" value="NZ_FOCZ01000024.1"/>
</dbReference>
<sequence>MLFEEVQKKIDNLNNSSLGAYTSLSYNEKDQQVEATALLDAVIVTPDASQKKSVPSKKKN</sequence>
<evidence type="ECO:0000313" key="2">
    <source>
        <dbReference type="Proteomes" id="UP000192610"/>
    </source>
</evidence>
<dbReference type="AlphaFoldDB" id="A0A1V9EBE6"/>
<organism evidence="1 2">
    <name type="scientific">Niastella yeongjuensis</name>
    <dbReference type="NCBI Taxonomy" id="354355"/>
    <lineage>
        <taxon>Bacteria</taxon>
        <taxon>Pseudomonadati</taxon>
        <taxon>Bacteroidota</taxon>
        <taxon>Chitinophagia</taxon>
        <taxon>Chitinophagales</taxon>
        <taxon>Chitinophagaceae</taxon>
        <taxon>Niastella</taxon>
    </lineage>
</organism>
<name>A0A1V9EBE6_9BACT</name>
<proteinExistence type="predicted"/>